<keyword evidence="8 11" id="KW-0520">NAD</keyword>
<protein>
    <recommendedName>
        <fullName evidence="3 8">Histidinol dehydrogenase</fullName>
        <shortName evidence="8">HDH</shortName>
        <ecNumber evidence="3 8">1.1.1.23</ecNumber>
    </recommendedName>
</protein>
<feature type="active site" description="Proton acceptor" evidence="8 10">
    <location>
        <position position="325"/>
    </location>
</feature>
<reference evidence="15 16" key="1">
    <citation type="submission" date="2023-08" db="EMBL/GenBank/DDBJ databases">
        <title>Helicovermis profunda gen. nov., sp. nov., a novel mesophilic, fermentative bacterium within the Bacillota from a deep-sea hydrothermal vent chimney.</title>
        <authorList>
            <person name="Miyazaki U."/>
            <person name="Mizutani D."/>
            <person name="Hashimoto Y."/>
            <person name="Tame A."/>
            <person name="Sawayama S."/>
            <person name="Miyazaki J."/>
            <person name="Takai K."/>
            <person name="Nakagawa S."/>
        </authorList>
    </citation>
    <scope>NUCLEOTIDE SEQUENCE [LARGE SCALE GENOMIC DNA]</scope>
    <source>
        <strain evidence="15 16">S502</strain>
    </source>
</reference>
<dbReference type="RefSeq" id="WP_338536899.1">
    <property type="nucleotide sequence ID" value="NZ_AP028654.1"/>
</dbReference>
<feature type="binding site" evidence="8 12">
    <location>
        <position position="257"/>
    </location>
    <ligand>
        <name>substrate</name>
    </ligand>
</feature>
<comment type="pathway">
    <text evidence="8">Amino-acid biosynthesis; L-histidine biosynthesis; L-histidine from 5-phospho-alpha-D-ribose 1-diphosphate: step 9/9.</text>
</comment>
<feature type="binding site" evidence="8 11">
    <location>
        <position position="127"/>
    </location>
    <ligand>
        <name>NAD(+)</name>
        <dbReference type="ChEBI" id="CHEBI:57540"/>
    </ligand>
</feature>
<organism evidence="15 16">
    <name type="scientific">Helicovermis profundi</name>
    <dbReference type="NCBI Taxonomy" id="3065157"/>
    <lineage>
        <taxon>Bacteria</taxon>
        <taxon>Bacillati</taxon>
        <taxon>Bacillota</taxon>
        <taxon>Clostridia</taxon>
        <taxon>Helicovermis</taxon>
    </lineage>
</organism>
<feature type="binding site" evidence="8 12">
    <location>
        <position position="359"/>
    </location>
    <ligand>
        <name>substrate</name>
    </ligand>
</feature>
<evidence type="ECO:0000256" key="1">
    <source>
        <dbReference type="ARBA" id="ARBA00003850"/>
    </source>
</evidence>
<keyword evidence="6 8" id="KW-0560">Oxidoreductase</keyword>
<dbReference type="KEGG" id="hprf:HLPR_09170"/>
<dbReference type="InterPro" id="IPR012131">
    <property type="entry name" value="Hstdl_DH"/>
</dbReference>
<feature type="binding site" evidence="8 13">
    <location>
        <position position="359"/>
    </location>
    <ligand>
        <name>Zn(2+)</name>
        <dbReference type="ChEBI" id="CHEBI:29105"/>
    </ligand>
</feature>
<evidence type="ECO:0000256" key="14">
    <source>
        <dbReference type="RuleBase" id="RU004175"/>
    </source>
</evidence>
<evidence type="ECO:0000256" key="5">
    <source>
        <dbReference type="ARBA" id="ARBA00022833"/>
    </source>
</evidence>
<feature type="active site" description="Proton acceptor" evidence="8 10">
    <location>
        <position position="326"/>
    </location>
</feature>
<evidence type="ECO:0000256" key="3">
    <source>
        <dbReference type="ARBA" id="ARBA00012965"/>
    </source>
</evidence>
<evidence type="ECO:0000256" key="11">
    <source>
        <dbReference type="PIRSR" id="PIRSR000099-2"/>
    </source>
</evidence>
<dbReference type="SUPFAM" id="SSF53720">
    <property type="entry name" value="ALDH-like"/>
    <property type="match status" value="1"/>
</dbReference>
<dbReference type="InterPro" id="IPR001692">
    <property type="entry name" value="Histidinol_DH_CS"/>
</dbReference>
<keyword evidence="16" id="KW-1185">Reference proteome</keyword>
<evidence type="ECO:0000256" key="13">
    <source>
        <dbReference type="PIRSR" id="PIRSR000099-4"/>
    </source>
</evidence>
<gene>
    <name evidence="8 15" type="primary">hisD</name>
    <name evidence="15" type="ORF">HLPR_09170</name>
</gene>
<dbReference type="InterPro" id="IPR016161">
    <property type="entry name" value="Ald_DH/histidinol_DH"/>
</dbReference>
<dbReference type="EMBL" id="AP028654">
    <property type="protein sequence ID" value="BEP28586.1"/>
    <property type="molecule type" value="Genomic_DNA"/>
</dbReference>
<keyword evidence="4 8" id="KW-0479">Metal-binding</keyword>
<dbReference type="NCBIfam" id="TIGR00069">
    <property type="entry name" value="hisD"/>
    <property type="match status" value="1"/>
</dbReference>
<dbReference type="GO" id="GO:0005829">
    <property type="term" value="C:cytosol"/>
    <property type="evidence" value="ECO:0007669"/>
    <property type="project" value="TreeGrafter"/>
</dbReference>
<dbReference type="PROSITE" id="PS00611">
    <property type="entry name" value="HISOL_DEHYDROGENASE"/>
    <property type="match status" value="1"/>
</dbReference>
<dbReference type="PANTHER" id="PTHR21256">
    <property type="entry name" value="HISTIDINOL DEHYDROGENASE HDH"/>
    <property type="match status" value="1"/>
</dbReference>
<feature type="binding site" evidence="8 13">
    <location>
        <position position="257"/>
    </location>
    <ligand>
        <name>Zn(2+)</name>
        <dbReference type="ChEBI" id="CHEBI:29105"/>
    </ligand>
</feature>
<evidence type="ECO:0000256" key="6">
    <source>
        <dbReference type="ARBA" id="ARBA00023002"/>
    </source>
</evidence>
<dbReference type="CDD" id="cd06572">
    <property type="entry name" value="Histidinol_dh"/>
    <property type="match status" value="1"/>
</dbReference>
<feature type="binding site" evidence="8 13">
    <location>
        <position position="260"/>
    </location>
    <ligand>
        <name>Zn(2+)</name>
        <dbReference type="ChEBI" id="CHEBI:29105"/>
    </ligand>
</feature>
<feature type="binding site" evidence="8 12">
    <location>
        <position position="413"/>
    </location>
    <ligand>
        <name>substrate</name>
    </ligand>
</feature>
<dbReference type="FunFam" id="3.40.50.1980:FF:000026">
    <property type="entry name" value="Histidinol dehydrogenase"/>
    <property type="match status" value="1"/>
</dbReference>
<dbReference type="GO" id="GO:0008270">
    <property type="term" value="F:zinc ion binding"/>
    <property type="evidence" value="ECO:0007669"/>
    <property type="project" value="UniProtKB-UniRule"/>
</dbReference>
<evidence type="ECO:0000256" key="2">
    <source>
        <dbReference type="ARBA" id="ARBA00010178"/>
    </source>
</evidence>
<feature type="binding site" evidence="8 12">
    <location>
        <position position="260"/>
    </location>
    <ligand>
        <name>substrate</name>
    </ligand>
</feature>
<dbReference type="GO" id="GO:0051287">
    <property type="term" value="F:NAD binding"/>
    <property type="evidence" value="ECO:0007669"/>
    <property type="project" value="InterPro"/>
</dbReference>
<evidence type="ECO:0000256" key="10">
    <source>
        <dbReference type="PIRSR" id="PIRSR000099-1"/>
    </source>
</evidence>
<dbReference type="GO" id="GO:0004399">
    <property type="term" value="F:histidinol dehydrogenase activity"/>
    <property type="evidence" value="ECO:0007669"/>
    <property type="project" value="UniProtKB-UniRule"/>
</dbReference>
<feature type="binding site" evidence="8 12">
    <location>
        <position position="326"/>
    </location>
    <ligand>
        <name>substrate</name>
    </ligand>
</feature>
<comment type="catalytic activity">
    <reaction evidence="7 8">
        <text>L-histidinol + 2 NAD(+) + H2O = L-histidine + 2 NADH + 3 H(+)</text>
        <dbReference type="Rhea" id="RHEA:20641"/>
        <dbReference type="ChEBI" id="CHEBI:15377"/>
        <dbReference type="ChEBI" id="CHEBI:15378"/>
        <dbReference type="ChEBI" id="CHEBI:57540"/>
        <dbReference type="ChEBI" id="CHEBI:57595"/>
        <dbReference type="ChEBI" id="CHEBI:57699"/>
        <dbReference type="ChEBI" id="CHEBI:57945"/>
        <dbReference type="EC" id="1.1.1.23"/>
    </reaction>
</comment>
<evidence type="ECO:0000256" key="4">
    <source>
        <dbReference type="ARBA" id="ARBA00022723"/>
    </source>
</evidence>
<dbReference type="Gene3D" id="3.40.50.1980">
    <property type="entry name" value="Nitrogenase molybdenum iron protein domain"/>
    <property type="match status" value="2"/>
</dbReference>
<feature type="binding site" evidence="8 11">
    <location>
        <position position="189"/>
    </location>
    <ligand>
        <name>NAD(+)</name>
        <dbReference type="ChEBI" id="CHEBI:57540"/>
    </ligand>
</feature>
<evidence type="ECO:0000313" key="15">
    <source>
        <dbReference type="EMBL" id="BEP28586.1"/>
    </source>
</evidence>
<evidence type="ECO:0000313" key="16">
    <source>
        <dbReference type="Proteomes" id="UP001321786"/>
    </source>
</evidence>
<feature type="binding site" evidence="8 13">
    <location>
        <position position="418"/>
    </location>
    <ligand>
        <name>Zn(2+)</name>
        <dbReference type="ChEBI" id="CHEBI:29105"/>
    </ligand>
</feature>
<dbReference type="AlphaFoldDB" id="A0AAU9E2D8"/>
<dbReference type="InterPro" id="IPR022695">
    <property type="entry name" value="Histidinol_DH_monofunct"/>
</dbReference>
<dbReference type="PANTHER" id="PTHR21256:SF2">
    <property type="entry name" value="HISTIDINE BIOSYNTHESIS TRIFUNCTIONAL PROTEIN"/>
    <property type="match status" value="1"/>
</dbReference>
<dbReference type="Proteomes" id="UP001321786">
    <property type="component" value="Chromosome"/>
</dbReference>
<proteinExistence type="inferred from homology"/>
<dbReference type="EC" id="1.1.1.23" evidence="3 8"/>
<evidence type="ECO:0000256" key="9">
    <source>
        <dbReference type="PIRNR" id="PIRNR000099"/>
    </source>
</evidence>
<dbReference type="Gene3D" id="1.20.5.1300">
    <property type="match status" value="1"/>
</dbReference>
<evidence type="ECO:0000256" key="8">
    <source>
        <dbReference type="HAMAP-Rule" id="MF_01024"/>
    </source>
</evidence>
<keyword evidence="8" id="KW-0368">Histidine biosynthesis</keyword>
<keyword evidence="5 8" id="KW-0862">Zinc</keyword>
<dbReference type="HAMAP" id="MF_01024">
    <property type="entry name" value="HisD"/>
    <property type="match status" value="1"/>
</dbReference>
<keyword evidence="8" id="KW-0028">Amino-acid biosynthesis</keyword>
<feature type="binding site" evidence="8 12">
    <location>
        <position position="235"/>
    </location>
    <ligand>
        <name>substrate</name>
    </ligand>
</feature>
<evidence type="ECO:0000256" key="12">
    <source>
        <dbReference type="PIRSR" id="PIRSR000099-3"/>
    </source>
</evidence>
<feature type="binding site" evidence="8 12">
    <location>
        <position position="418"/>
    </location>
    <ligand>
        <name>substrate</name>
    </ligand>
</feature>
<comment type="cofactor">
    <cofactor evidence="8 13">
        <name>Zn(2+)</name>
        <dbReference type="ChEBI" id="CHEBI:29105"/>
    </cofactor>
    <text evidence="8 13">Binds 1 zinc ion per subunit.</text>
</comment>
<dbReference type="PIRSF" id="PIRSF000099">
    <property type="entry name" value="Histidinol_dh"/>
    <property type="match status" value="1"/>
</dbReference>
<accession>A0AAU9E2D8</accession>
<dbReference type="Pfam" id="PF00815">
    <property type="entry name" value="Histidinol_dh"/>
    <property type="match status" value="1"/>
</dbReference>
<dbReference type="GO" id="GO:0000105">
    <property type="term" value="P:L-histidine biosynthetic process"/>
    <property type="evidence" value="ECO:0007669"/>
    <property type="project" value="UniProtKB-UniRule"/>
</dbReference>
<comment type="function">
    <text evidence="1 8">Catalyzes the sequential NAD-dependent oxidations of L-histidinol to L-histidinaldehyde and then to L-histidine.</text>
</comment>
<dbReference type="PRINTS" id="PR00083">
    <property type="entry name" value="HOLDHDRGNASE"/>
</dbReference>
<feature type="binding site" evidence="8 11">
    <location>
        <position position="212"/>
    </location>
    <ligand>
        <name>NAD(+)</name>
        <dbReference type="ChEBI" id="CHEBI:57540"/>
    </ligand>
</feature>
<name>A0AAU9E2D8_9FIRM</name>
<evidence type="ECO:0000256" key="7">
    <source>
        <dbReference type="ARBA" id="ARBA00049489"/>
    </source>
</evidence>
<dbReference type="FunFam" id="3.40.50.1980:FF:000001">
    <property type="entry name" value="Histidinol dehydrogenase"/>
    <property type="match status" value="1"/>
</dbReference>
<sequence>MKVLDMKTKNINDLNNILFNESDIISNRKIEDDVMEIINNVKQYGDEKLLEYAKKFDNANLTTLKVTKLEIQNAYKLITEDFLIAIKEAKENIYEFHKKQIKSEWSLKKEGIELGQLIRPIERVALYIPGGKANYPSTILMNAIPAKLANVEEICIITPPNKDGNINPYVLVTADLLGIDEIYKIGGAQAVAAVTFGTESIKKADKVVGPGNKYVAIAKKILYGKIGIDMIAGPSEILIIADKYTNISFIVADLLAQGEHDELAKMFLVTKDKEIIEKIKLELDIQLGELNRKKILKESINNNLYIILVSDIKEAISISNLIAPEHLEIMIENPKQYLKDIKNAGSIFLGEYSPEVLGDYLAGTNHTLPTSGNARFSSPLSVDDFIKKPNYIEYSKDAFNKVINSISIIADVEGLDGHLNSAKIRKL</sequence>
<comment type="similarity">
    <text evidence="2 8 9 14">Belongs to the histidinol dehydrogenase family.</text>
</comment>